<dbReference type="Pfam" id="PF00651">
    <property type="entry name" value="BTB"/>
    <property type="match status" value="1"/>
</dbReference>
<protein>
    <recommendedName>
        <fullName evidence="2">BTB domain-containing protein</fullName>
    </recommendedName>
</protein>
<dbReference type="AlphaFoldDB" id="A0A067PZ49"/>
<dbReference type="InterPro" id="IPR000210">
    <property type="entry name" value="BTB/POZ_dom"/>
</dbReference>
<feature type="domain" description="BTB" evidence="2">
    <location>
        <begin position="35"/>
        <end position="106"/>
    </location>
</feature>
<organism evidence="3 4">
    <name type="scientific">Jaapia argillacea MUCL 33604</name>
    <dbReference type="NCBI Taxonomy" id="933084"/>
    <lineage>
        <taxon>Eukaryota</taxon>
        <taxon>Fungi</taxon>
        <taxon>Dikarya</taxon>
        <taxon>Basidiomycota</taxon>
        <taxon>Agaricomycotina</taxon>
        <taxon>Agaricomycetes</taxon>
        <taxon>Agaricomycetidae</taxon>
        <taxon>Jaapiales</taxon>
        <taxon>Jaapiaceae</taxon>
        <taxon>Jaapia</taxon>
    </lineage>
</organism>
<dbReference type="InParanoid" id="A0A067PZ49"/>
<name>A0A067PZ49_9AGAM</name>
<evidence type="ECO:0000259" key="2">
    <source>
        <dbReference type="PROSITE" id="PS50097"/>
    </source>
</evidence>
<dbReference type="PROSITE" id="PS50097">
    <property type="entry name" value="BTB"/>
    <property type="match status" value="1"/>
</dbReference>
<dbReference type="Gene3D" id="3.30.710.10">
    <property type="entry name" value="Potassium Channel Kv1.1, Chain A"/>
    <property type="match status" value="1"/>
</dbReference>
<evidence type="ECO:0000313" key="3">
    <source>
        <dbReference type="EMBL" id="KDQ56532.1"/>
    </source>
</evidence>
<dbReference type="Proteomes" id="UP000027265">
    <property type="component" value="Unassembled WGS sequence"/>
</dbReference>
<dbReference type="STRING" id="933084.A0A067PZ49"/>
<dbReference type="InterPro" id="IPR011333">
    <property type="entry name" value="SKP1/BTB/POZ_sf"/>
</dbReference>
<feature type="region of interest" description="Disordered" evidence="1">
    <location>
        <begin position="1"/>
        <end position="20"/>
    </location>
</feature>
<keyword evidence="4" id="KW-1185">Reference proteome</keyword>
<dbReference type="EMBL" id="KL197721">
    <property type="protein sequence ID" value="KDQ56532.1"/>
    <property type="molecule type" value="Genomic_DNA"/>
</dbReference>
<gene>
    <name evidence="3" type="ORF">JAAARDRAFT_294594</name>
</gene>
<evidence type="ECO:0000256" key="1">
    <source>
        <dbReference type="SAM" id="MobiDB-lite"/>
    </source>
</evidence>
<accession>A0A067PZ49</accession>
<dbReference type="HOGENOM" id="CLU_033082_3_2_1"/>
<feature type="compositionally biased region" description="Basic and acidic residues" evidence="1">
    <location>
        <begin position="1"/>
        <end position="16"/>
    </location>
</feature>
<sequence length="302" mass="34159">MSSDLDRVPKRPRIDTTADDTAQSLRRSDVWYDDGNVILVAGSTQFKIFGGILSENSPIFRDMFSLSTPSASETIDGCPVVHLSDTAEEVEHMLRALHNRRYFRTDVLQPIAVVGSLLRLGKKYGIDHLREDSMELLQREWPSSLDEHLTVDGFVVICDEPGVTIDAISLALQTGVLSILPVAFYKCLYNDLTWVMEGERRMDGTIAKLSSDDQRRCLGGRVNVFTGDCTQARKDLFIRLWDPLPEIWALEDWDEDWSDDLCPACIVDGKERFEAARRTIWDKLPSFFDLPPWNELIAASSA</sequence>
<reference evidence="4" key="1">
    <citation type="journal article" date="2014" name="Proc. Natl. Acad. Sci. U.S.A.">
        <title>Extensive sampling of basidiomycete genomes demonstrates inadequacy of the white-rot/brown-rot paradigm for wood decay fungi.</title>
        <authorList>
            <person name="Riley R."/>
            <person name="Salamov A.A."/>
            <person name="Brown D.W."/>
            <person name="Nagy L.G."/>
            <person name="Floudas D."/>
            <person name="Held B.W."/>
            <person name="Levasseur A."/>
            <person name="Lombard V."/>
            <person name="Morin E."/>
            <person name="Otillar R."/>
            <person name="Lindquist E.A."/>
            <person name="Sun H."/>
            <person name="LaButti K.M."/>
            <person name="Schmutz J."/>
            <person name="Jabbour D."/>
            <person name="Luo H."/>
            <person name="Baker S.E."/>
            <person name="Pisabarro A.G."/>
            <person name="Walton J.D."/>
            <person name="Blanchette R.A."/>
            <person name="Henrissat B."/>
            <person name="Martin F."/>
            <person name="Cullen D."/>
            <person name="Hibbett D.S."/>
            <person name="Grigoriev I.V."/>
        </authorList>
    </citation>
    <scope>NUCLEOTIDE SEQUENCE [LARGE SCALE GENOMIC DNA]</scope>
    <source>
        <strain evidence="4">MUCL 33604</strain>
    </source>
</reference>
<dbReference type="SMART" id="SM00225">
    <property type="entry name" value="BTB"/>
    <property type="match status" value="1"/>
</dbReference>
<proteinExistence type="predicted"/>
<dbReference type="OrthoDB" id="2799068at2759"/>
<evidence type="ECO:0000313" key="4">
    <source>
        <dbReference type="Proteomes" id="UP000027265"/>
    </source>
</evidence>